<sequence length="76" mass="8222">MVFLLGYTVDGHSLDSSIANITPVCISNETQEHPAKGAKRTTEFHHDLDCISLQPHPRTAPSVPPVGQAELDDVDT</sequence>
<feature type="region of interest" description="Disordered" evidence="1">
    <location>
        <begin position="52"/>
        <end position="76"/>
    </location>
</feature>
<proteinExistence type="predicted"/>
<protein>
    <submittedName>
        <fullName evidence="2">Uncharacterized protein</fullName>
    </submittedName>
</protein>
<keyword evidence="3" id="KW-1185">Reference proteome</keyword>
<comment type="caution">
    <text evidence="2">The sequence shown here is derived from an EMBL/GenBank/DDBJ whole genome shotgun (WGS) entry which is preliminary data.</text>
</comment>
<reference evidence="2 3" key="1">
    <citation type="journal article" date="2022" name="bioRxiv">
        <title>Genomics of Preaxostyla Flagellates Illuminates Evolutionary Transitions and the Path Towards Mitochondrial Loss.</title>
        <authorList>
            <person name="Novak L.V.F."/>
            <person name="Treitli S.C."/>
            <person name="Pyrih J."/>
            <person name="Halakuc P."/>
            <person name="Pipaliya S.V."/>
            <person name="Vacek V."/>
            <person name="Brzon O."/>
            <person name="Soukal P."/>
            <person name="Eme L."/>
            <person name="Dacks J.B."/>
            <person name="Karnkowska A."/>
            <person name="Elias M."/>
            <person name="Hampl V."/>
        </authorList>
    </citation>
    <scope>NUCLEOTIDE SEQUENCE [LARGE SCALE GENOMIC DNA]</scope>
    <source>
        <strain evidence="2">NAU3</strain>
        <tissue evidence="2">Gut</tissue>
    </source>
</reference>
<evidence type="ECO:0000313" key="3">
    <source>
        <dbReference type="Proteomes" id="UP001281761"/>
    </source>
</evidence>
<gene>
    <name evidence="2" type="ORF">BLNAU_5048</name>
</gene>
<organism evidence="2 3">
    <name type="scientific">Blattamonas nauphoetae</name>
    <dbReference type="NCBI Taxonomy" id="2049346"/>
    <lineage>
        <taxon>Eukaryota</taxon>
        <taxon>Metamonada</taxon>
        <taxon>Preaxostyla</taxon>
        <taxon>Oxymonadida</taxon>
        <taxon>Blattamonas</taxon>
    </lineage>
</organism>
<accession>A0ABQ9Y7Y3</accession>
<name>A0ABQ9Y7Y3_9EUKA</name>
<dbReference type="Proteomes" id="UP001281761">
    <property type="component" value="Unassembled WGS sequence"/>
</dbReference>
<dbReference type="EMBL" id="JARBJD010000026">
    <property type="protein sequence ID" value="KAK2959851.1"/>
    <property type="molecule type" value="Genomic_DNA"/>
</dbReference>
<evidence type="ECO:0000256" key="1">
    <source>
        <dbReference type="SAM" id="MobiDB-lite"/>
    </source>
</evidence>
<evidence type="ECO:0000313" key="2">
    <source>
        <dbReference type="EMBL" id="KAK2959851.1"/>
    </source>
</evidence>